<dbReference type="GO" id="GO:0005509">
    <property type="term" value="F:calcium ion binding"/>
    <property type="evidence" value="ECO:0007669"/>
    <property type="project" value="InterPro"/>
</dbReference>
<dbReference type="STRING" id="1117647.M5M_01865"/>
<name>K4KUF1_SIMAS</name>
<dbReference type="PANTHER" id="PTHR38340:SF1">
    <property type="entry name" value="S-LAYER PROTEIN"/>
    <property type="match status" value="1"/>
</dbReference>
<dbReference type="Proteomes" id="UP000000466">
    <property type="component" value="Chromosome"/>
</dbReference>
<dbReference type="EMBL" id="CP003746">
    <property type="protein sequence ID" value="AFU97592.1"/>
    <property type="molecule type" value="Genomic_DNA"/>
</dbReference>
<dbReference type="InterPro" id="IPR036116">
    <property type="entry name" value="FN3_sf"/>
</dbReference>
<dbReference type="SUPFAM" id="SSF49313">
    <property type="entry name" value="Cadherin-like"/>
    <property type="match status" value="1"/>
</dbReference>
<dbReference type="Pfam" id="PF00353">
    <property type="entry name" value="HemolysinCabind"/>
    <property type="match status" value="16"/>
</dbReference>
<dbReference type="Pfam" id="PF18884">
    <property type="entry name" value="TSP3_bac"/>
    <property type="match status" value="2"/>
</dbReference>
<dbReference type="Gene3D" id="2.150.10.10">
    <property type="entry name" value="Serralysin-like metalloprotease, C-terminal"/>
    <property type="match status" value="8"/>
</dbReference>
<dbReference type="InterPro" id="IPR013783">
    <property type="entry name" value="Ig-like_fold"/>
</dbReference>
<dbReference type="InterPro" id="IPR001343">
    <property type="entry name" value="Hemolysn_Ca-bd"/>
</dbReference>
<dbReference type="eggNOG" id="COG2931">
    <property type="taxonomic scope" value="Bacteria"/>
</dbReference>
<accession>K4KUF1</accession>
<organism evidence="8 9">
    <name type="scientific">Simiduia agarivorans (strain DSM 21679 / JCM 13881 / BCRC 17597 / SA1)</name>
    <dbReference type="NCBI Taxonomy" id="1117647"/>
    <lineage>
        <taxon>Bacteria</taxon>
        <taxon>Pseudomonadati</taxon>
        <taxon>Pseudomonadota</taxon>
        <taxon>Gammaproteobacteria</taxon>
        <taxon>Cellvibrionales</taxon>
        <taxon>Cellvibrionaceae</taxon>
        <taxon>Simiduia</taxon>
    </lineage>
</organism>
<evidence type="ECO:0000256" key="2">
    <source>
        <dbReference type="ARBA" id="ARBA00022525"/>
    </source>
</evidence>
<protein>
    <submittedName>
        <fullName evidence="8">Ca2+-binding protein</fullName>
    </submittedName>
</protein>
<keyword evidence="2" id="KW-0964">Secreted</keyword>
<dbReference type="Gene3D" id="2.60.40.10">
    <property type="entry name" value="Immunoglobulins"/>
    <property type="match status" value="4"/>
</dbReference>
<dbReference type="PROSITE" id="PS00330">
    <property type="entry name" value="HEMOLYSIN_CALCIUM"/>
    <property type="match status" value="6"/>
</dbReference>
<keyword evidence="4" id="KW-0106">Calcium</keyword>
<dbReference type="InterPro" id="IPR059100">
    <property type="entry name" value="TSP3_bac"/>
</dbReference>
<dbReference type="Pfam" id="PF17963">
    <property type="entry name" value="Big_9"/>
    <property type="match status" value="1"/>
</dbReference>
<evidence type="ECO:0000256" key="3">
    <source>
        <dbReference type="ARBA" id="ARBA00022729"/>
    </source>
</evidence>
<feature type="region of interest" description="Disordered" evidence="5">
    <location>
        <begin position="571"/>
        <end position="600"/>
    </location>
</feature>
<evidence type="ECO:0000256" key="1">
    <source>
        <dbReference type="ARBA" id="ARBA00004613"/>
    </source>
</evidence>
<evidence type="ECO:0000256" key="5">
    <source>
        <dbReference type="SAM" id="MobiDB-lite"/>
    </source>
</evidence>
<dbReference type="RefSeq" id="WP_015045765.1">
    <property type="nucleotide sequence ID" value="NC_018868.3"/>
</dbReference>
<dbReference type="InterPro" id="IPR018511">
    <property type="entry name" value="Hemolysin-typ_Ca-bd_CS"/>
</dbReference>
<proteinExistence type="predicted"/>
<reference evidence="8 9" key="1">
    <citation type="journal article" date="2013" name="Genome Announc.">
        <title>Complete genome sequence of Simiduia agarivorans SA1(T), a marine bacterium able to degrade a variety of polysaccharides.</title>
        <authorList>
            <person name="Lin S.Y."/>
            <person name="Shieh W.Y."/>
            <person name="Chen J.S."/>
            <person name="Tang S.L."/>
        </authorList>
    </citation>
    <scope>NUCLEOTIDE SEQUENCE [LARGE SCALE GENOMIC DNA]</scope>
    <source>
        <strain evidence="9">DSM 21679 / JCM 13881 / BCRC 17597 / SA1</strain>
    </source>
</reference>
<keyword evidence="3 6" id="KW-0732">Signal</keyword>
<dbReference type="SUPFAM" id="SSF49265">
    <property type="entry name" value="Fibronectin type III"/>
    <property type="match status" value="1"/>
</dbReference>
<evidence type="ECO:0000313" key="8">
    <source>
        <dbReference type="EMBL" id="AFU97592.1"/>
    </source>
</evidence>
<evidence type="ECO:0000259" key="7">
    <source>
        <dbReference type="PROSITE" id="PS50853"/>
    </source>
</evidence>
<evidence type="ECO:0000313" key="9">
    <source>
        <dbReference type="Proteomes" id="UP000000466"/>
    </source>
</evidence>
<comment type="subcellular location">
    <subcellularLocation>
        <location evidence="1">Secreted</location>
    </subcellularLocation>
</comment>
<dbReference type="Pfam" id="PF05345">
    <property type="entry name" value="He_PIG"/>
    <property type="match status" value="1"/>
</dbReference>
<dbReference type="GO" id="GO:0005576">
    <property type="term" value="C:extracellular region"/>
    <property type="evidence" value="ECO:0007669"/>
    <property type="project" value="UniProtKB-SubCell"/>
</dbReference>
<dbReference type="InterPro" id="IPR003961">
    <property type="entry name" value="FN3_dom"/>
</dbReference>
<keyword evidence="9" id="KW-1185">Reference proteome</keyword>
<dbReference type="InterPro" id="IPR011049">
    <property type="entry name" value="Serralysin-like_metalloprot_C"/>
</dbReference>
<evidence type="ECO:0000256" key="4">
    <source>
        <dbReference type="ARBA" id="ARBA00022837"/>
    </source>
</evidence>
<feature type="signal peptide" evidence="6">
    <location>
        <begin position="1"/>
        <end position="24"/>
    </location>
</feature>
<dbReference type="SUPFAM" id="SSF51120">
    <property type="entry name" value="beta-Roll"/>
    <property type="match status" value="8"/>
</dbReference>
<feature type="domain" description="Fibronectin type-III" evidence="7">
    <location>
        <begin position="717"/>
        <end position="822"/>
    </location>
</feature>
<dbReference type="PANTHER" id="PTHR38340">
    <property type="entry name" value="S-LAYER PROTEIN"/>
    <property type="match status" value="1"/>
</dbReference>
<gene>
    <name evidence="8" type="ordered locus">M5M_01865</name>
</gene>
<evidence type="ECO:0000256" key="6">
    <source>
        <dbReference type="SAM" id="SignalP"/>
    </source>
</evidence>
<dbReference type="InterPro" id="IPR015919">
    <property type="entry name" value="Cadherin-like_sf"/>
</dbReference>
<dbReference type="PRINTS" id="PR00313">
    <property type="entry name" value="CABNDNGRPT"/>
</dbReference>
<dbReference type="OrthoDB" id="5699795at2"/>
<dbReference type="KEGG" id="saga:M5M_01865"/>
<dbReference type="HOGENOM" id="CLU_232782_0_0_6"/>
<dbReference type="GO" id="GO:0016020">
    <property type="term" value="C:membrane"/>
    <property type="evidence" value="ECO:0007669"/>
    <property type="project" value="InterPro"/>
</dbReference>
<dbReference type="PROSITE" id="PS50853">
    <property type="entry name" value="FN3"/>
    <property type="match status" value="1"/>
</dbReference>
<feature type="chain" id="PRO_5003880921" evidence="6">
    <location>
        <begin position="25"/>
        <end position="2530"/>
    </location>
</feature>
<dbReference type="InterPro" id="IPR050557">
    <property type="entry name" value="RTX_toxin/Mannuronan_C5-epim"/>
</dbReference>
<sequence>MQVGVMGRWLMVASLVLFNASAQAQDEALCAEVKIEIAQELTLERQGFEAVMRITNPLDTFALTDVSVNVLFTDADGNPVVATSDTQASSAAFFIRVDDSQGFSVLHTADDGRVEGGEIAAKSVGELRWLIIPTANAAAQKPEGKLYYVGAELRYSYGGKDELVTVAPDGITVKPQPKLALNYFLTEEVIADDAFTQAIEPPVPYTLGVRLLNSGHGPAGNVSIESAQPTIVENEQGLAIDFRITDSYVGNAPAVPSLLMNFGDIAPGGVVVGRWVMESSLSGKFTAFNASFAHADEFGGQLTSLVTGLNTQLLVRDVQVDLPGRDNVRDFLASSGVGGLRVFESEATGLDEVDCSHCIAVETLDGQLGGGNSGVHSLTASSIQTAAYIKVADPYAGAQALVRVQRSDGKLLPAANAWLSKERADDKINFNYFINVFDTAGPGNYTLTFGDLTEQPAAPVLQAINDRTSYEGGQVGFLVQASDPNGTVPALTAKQLPAGANFNDKGTGTGVFQWFPAVGQAGSYPITFVASDGKLQAERSLLIQINPADDKDGDGLNDAWELSYFGDLSRDGNGDYDGDGLTDRQESELGTDPTIAQSVPGEPGLVSPEFNQEILAGAQLPLLPLLTISNAPHAQDAVVSYQFEMYSDAALSQKVAAAAIPEGVVQTEWQLAAEHFEEGQSIADNQRYYWRVRAFTAEQVPGPWVPGQFFVNTQNDAPTGPVIVSPVHGATVATLKPTLLVANATDPDGDTLSYRFDLYLAGDNDPMQSLAGVLPGAEGQTQWTLPNSLAEDSYYRWQITVTDEHGASSHASAEFLVSTANHGPAAPAVLAPVDGARVNSLPGGVLLLTAVPVNDPEGQPVSYVFELDTQTDFTSAGKRQSPSLSLPEWQVDALEENQRYFWRVKASDGALDSSWQQAQFQLNLVNEKPGIPTLNNPGQDQVVETLQPTFDVNPVIDPDGDLVQYRFALYDDAALTSPLLTVVTSSTQWQPDFNLADNSHFYWRVQAQDEFGLAGDWSAAQHFMTNLNGIDDAPQFSFVNPDSDQLLGNELLIQWQDQDPDSAATIALYYYFAGIKGLIVAGLPEDGDGAADQYLWDTSGLPSGSYQLSAEITDASQTIIVNHCCTLTKPGANKTVVASLANDGVMDEADSRWAAVDVVLSEAVAAGEQVTLNLQLSNSASARIVGLQYLYFDANNWQIPQRVYVAGKDNCSVEGDRALQLQFLPAISGDAAYDGVETEAIDLTLVDNELADQSLYVCAPELVAQSLPDADGKVVSSYRVRIKNQGVSVTGASAQASLLSNTHDPVLATLVEGSDTLSFGALPANSAAYSSDLLKVQHPAGVVWPAARTAYFVLAGSPTDEQEGSESNNVLHGTAGNDIINGHGGNDTIYGGDGDDLIVGGSGADTLYGEAGNDTFGIEGNDPYADKISGGDGYDRIVGAAGDDSIRLSTFTGDWTVEEIDGGSGLNVIYGTDSNNTLDFSLTLLRNIDHIDALAGNDTVIGSAGDDRIVGGAGNDTINGGAGNDEFWVAGSNQGFDQFMGGEGVDRIIGSAGDDVIGLSRFENDYTVEVIDGSGGVNTLIGTNSNNRFDFSATELVNILHVDGAGGNDTIRGSQGPDTLIGGMGSDKLYGEAGDDVFVLTQGDEGFDRYSGGDGTDRILGSGFDDVIRLVEFNGAASAEIIDGDGGYNTIVGNDSRNILKFHDVSLIGIAMINGGGGNDLIHGSQADDVIEGGAGSDTLYGEGGDDLFLVTAGDEGFDKYFGGDGVDTLQSPATESLIRIARFEGSGRVERIVALGSPQWIVGKSDNTIFDFGGTELINIAGIRGEAGNDQLYGSSGNDVLVGGDGSDWLYGQEGDDTFLHVSEETGFDRFDGGPGYDQLLGTDADDQLLMSSLYPSNALELIDGRAGHNEIVGNDANNQLNFTDTELRNIHLIDGRGGNDTIRGSQVDDIIRGGVGSDFLSGQGGDDTFLHDNDDAHADTYNGGDGFDQLLGTSGDDLIRLKKFVADDSVERIDGQGGNDLVLGTNANNQLDFTLTEVIGISRFNALDGNDTLKGTAGDDWLEGGMGADWVVGNAGDDVIVHTAGDLSYNRYSGGEGTDRILGTDEDDVIGLSVFSGADTVEIIDGGAGSNIIQGSSSNNVFEFGGTQLISIQRIDTGAGNDYLEGSEQDDVLEGGLGSDRVYGRAGDDTFLITAGDTGADSYFGDEGFDQILGTEGDDVIRLSGFAPARSIERIDGGAGVNTIQAPDSNTVLDFSATALLNISAVLGGAGNDSLTGSVADDIMAGGAGADYLKGHDGNDTFLLSGADEQADRYNGGEGIDSVLGTEIDDFLILSHFAGDDSVEVIDLGIGTNFIRATSGNNTLDFSNTQLLGITGIYLLEGNDRWTGSADADTVVGGKGNDYLVGGQGDDVYVFEPGDGQDTMVETGSGNRIILPYHAPEDVWLVANGAGLTVYLLGSNDQIKVADWTASSNALISAIDVGGRLLDASGIEQLVTWMTAHGVPTGGVVNLTPEQLTELTALLDTVFQ</sequence>